<reference evidence="4 5" key="1">
    <citation type="journal article" date="2021" name="Arch. Microbiol.">
        <title>Myceligenerans indicum sp. nov., an actinobacterium isolated from mangrove sediment of Sundarbans, India.</title>
        <authorList>
            <person name="Asha K."/>
            <person name="Bhadury P."/>
        </authorList>
    </citation>
    <scope>NUCLEOTIDE SEQUENCE [LARGE SCALE GENOMIC DNA]</scope>
    <source>
        <strain evidence="4 5">I2</strain>
    </source>
</reference>
<evidence type="ECO:0000313" key="4">
    <source>
        <dbReference type="EMBL" id="MBL0886927.1"/>
    </source>
</evidence>
<protein>
    <submittedName>
        <fullName evidence="4">DUF2157 domain-containing protein</fullName>
    </submittedName>
</protein>
<feature type="transmembrane region" description="Helical" evidence="2">
    <location>
        <begin position="128"/>
        <end position="146"/>
    </location>
</feature>
<proteinExistence type="predicted"/>
<feature type="compositionally biased region" description="Basic and acidic residues" evidence="1">
    <location>
        <begin position="349"/>
        <end position="358"/>
    </location>
</feature>
<evidence type="ECO:0000259" key="3">
    <source>
        <dbReference type="Pfam" id="PF09925"/>
    </source>
</evidence>
<evidence type="ECO:0000256" key="2">
    <source>
        <dbReference type="SAM" id="Phobius"/>
    </source>
</evidence>
<feature type="transmembrane region" description="Helical" evidence="2">
    <location>
        <begin position="182"/>
        <end position="200"/>
    </location>
</feature>
<dbReference type="RefSeq" id="WP_201847386.1">
    <property type="nucleotide sequence ID" value="NZ_JABBYC010000018.1"/>
</dbReference>
<keyword evidence="2" id="KW-0812">Transmembrane</keyword>
<keyword evidence="2" id="KW-1133">Transmembrane helix</keyword>
<accession>A0ABS1LL32</accession>
<gene>
    <name evidence="4" type="ORF">HGK34_11670</name>
</gene>
<dbReference type="InterPro" id="IPR018677">
    <property type="entry name" value="DUF2157"/>
</dbReference>
<name>A0ABS1LL32_9MICO</name>
<feature type="transmembrane region" description="Helical" evidence="2">
    <location>
        <begin position="303"/>
        <end position="322"/>
    </location>
</feature>
<keyword evidence="2" id="KW-0472">Membrane</keyword>
<feature type="domain" description="DUF2157" evidence="3">
    <location>
        <begin position="29"/>
        <end position="171"/>
    </location>
</feature>
<feature type="transmembrane region" description="Helical" evidence="2">
    <location>
        <begin position="277"/>
        <end position="297"/>
    </location>
</feature>
<sequence>MSVNPRDHDRVFPVRHPGPDPVPAARLAEWAAAGIITRDQADLIAAHELAQAERRPAPRGGPSLLAEALGYVGGVVILVAAVLLATEFWEQLGTGGRLVVVGAAAGTMLVAGVAVPRRAGEQGRRLRAVLWAGATVAFAGFAALLASDALGMSGDDATLTAAAAAAAVASTLWWLRPTGLQHLVALLALAATVAATVAKVTDADYLPGVGVWTVGLAWFLLARAGLLRPRELALVLGSALAVFGALMTLPTDGGIALTLVTAVAIVAAAVWTTDLPLLGVGAVGLLIALPNAVQTWFGATFAAPVALLGAGLVLVVAALWIARRRQRPERAGEPPVGAPGDFLAPKVTATEHAKGDEP</sequence>
<feature type="transmembrane region" description="Helical" evidence="2">
    <location>
        <begin position="232"/>
        <end position="249"/>
    </location>
</feature>
<dbReference type="Pfam" id="PF09925">
    <property type="entry name" value="DUF2157"/>
    <property type="match status" value="1"/>
</dbReference>
<organism evidence="4 5">
    <name type="scientific">Myceligenerans indicum</name>
    <dbReference type="NCBI Taxonomy" id="2593663"/>
    <lineage>
        <taxon>Bacteria</taxon>
        <taxon>Bacillati</taxon>
        <taxon>Actinomycetota</taxon>
        <taxon>Actinomycetes</taxon>
        <taxon>Micrococcales</taxon>
        <taxon>Promicromonosporaceae</taxon>
        <taxon>Myceligenerans</taxon>
    </lineage>
</organism>
<comment type="caution">
    <text evidence="4">The sequence shown here is derived from an EMBL/GenBank/DDBJ whole genome shotgun (WGS) entry which is preliminary data.</text>
</comment>
<keyword evidence="5" id="KW-1185">Reference proteome</keyword>
<feature type="transmembrane region" description="Helical" evidence="2">
    <location>
        <begin position="255"/>
        <end position="272"/>
    </location>
</feature>
<evidence type="ECO:0000256" key="1">
    <source>
        <dbReference type="SAM" id="MobiDB-lite"/>
    </source>
</evidence>
<feature type="transmembrane region" description="Helical" evidence="2">
    <location>
        <begin position="98"/>
        <end position="116"/>
    </location>
</feature>
<dbReference type="EMBL" id="JABBYC010000018">
    <property type="protein sequence ID" value="MBL0886927.1"/>
    <property type="molecule type" value="Genomic_DNA"/>
</dbReference>
<evidence type="ECO:0000313" key="5">
    <source>
        <dbReference type="Proteomes" id="UP000675409"/>
    </source>
</evidence>
<feature type="transmembrane region" description="Helical" evidence="2">
    <location>
        <begin position="158"/>
        <end position="175"/>
    </location>
</feature>
<feature type="region of interest" description="Disordered" evidence="1">
    <location>
        <begin position="329"/>
        <end position="358"/>
    </location>
</feature>
<feature type="transmembrane region" description="Helical" evidence="2">
    <location>
        <begin position="64"/>
        <end position="86"/>
    </location>
</feature>
<dbReference type="Proteomes" id="UP000675409">
    <property type="component" value="Unassembled WGS sequence"/>
</dbReference>
<feature type="transmembrane region" description="Helical" evidence="2">
    <location>
        <begin position="206"/>
        <end position="225"/>
    </location>
</feature>